<feature type="repeat" description="TPR" evidence="3">
    <location>
        <begin position="108"/>
        <end position="141"/>
    </location>
</feature>
<gene>
    <name evidence="5" type="ORF">GJB61_18555</name>
</gene>
<keyword evidence="4" id="KW-0812">Transmembrane</keyword>
<keyword evidence="1" id="KW-0677">Repeat</keyword>
<dbReference type="InterPro" id="IPR051685">
    <property type="entry name" value="Ycf3/AcsC/BcsC/TPR_MFPF"/>
</dbReference>
<evidence type="ECO:0000256" key="4">
    <source>
        <dbReference type="SAM" id="Phobius"/>
    </source>
</evidence>
<evidence type="ECO:0000256" key="2">
    <source>
        <dbReference type="ARBA" id="ARBA00022803"/>
    </source>
</evidence>
<evidence type="ECO:0000313" key="5">
    <source>
        <dbReference type="EMBL" id="MRN54984.1"/>
    </source>
</evidence>
<keyword evidence="4" id="KW-0472">Membrane</keyword>
<keyword evidence="2 3" id="KW-0802">TPR repeat</keyword>
<dbReference type="PANTHER" id="PTHR44943">
    <property type="entry name" value="CELLULOSE SYNTHASE OPERON PROTEIN C"/>
    <property type="match status" value="1"/>
</dbReference>
<proteinExistence type="predicted"/>
<evidence type="ECO:0000256" key="3">
    <source>
        <dbReference type="PROSITE-ProRule" id="PRU00339"/>
    </source>
</evidence>
<dbReference type="SUPFAM" id="SSF48452">
    <property type="entry name" value="TPR-like"/>
    <property type="match status" value="1"/>
</dbReference>
<dbReference type="Pfam" id="PF13181">
    <property type="entry name" value="TPR_8"/>
    <property type="match status" value="1"/>
</dbReference>
<keyword evidence="6" id="KW-1185">Reference proteome</keyword>
<dbReference type="RefSeq" id="WP_154120501.1">
    <property type="nucleotide sequence ID" value="NZ_WJXB01000007.1"/>
</dbReference>
<dbReference type="PROSITE" id="PS50005">
    <property type="entry name" value="TPR"/>
    <property type="match status" value="2"/>
</dbReference>
<dbReference type="SMART" id="SM00028">
    <property type="entry name" value="TPR"/>
    <property type="match status" value="4"/>
</dbReference>
<dbReference type="InterPro" id="IPR011990">
    <property type="entry name" value="TPR-like_helical_dom_sf"/>
</dbReference>
<feature type="transmembrane region" description="Helical" evidence="4">
    <location>
        <begin position="245"/>
        <end position="270"/>
    </location>
</feature>
<evidence type="ECO:0000313" key="6">
    <source>
        <dbReference type="Proteomes" id="UP000463051"/>
    </source>
</evidence>
<dbReference type="InterPro" id="IPR019734">
    <property type="entry name" value="TPR_rpt"/>
</dbReference>
<dbReference type="PANTHER" id="PTHR44943:SF4">
    <property type="entry name" value="TPR REPEAT-CONTAINING PROTEIN MJ0798"/>
    <property type="match status" value="1"/>
</dbReference>
<protein>
    <recommendedName>
        <fullName evidence="7">Tetratricopeptide repeat protein</fullName>
    </recommendedName>
</protein>
<dbReference type="EMBL" id="WJXB01000007">
    <property type="protein sequence ID" value="MRN54984.1"/>
    <property type="molecule type" value="Genomic_DNA"/>
</dbReference>
<keyword evidence="4" id="KW-1133">Transmembrane helix</keyword>
<organism evidence="5 6">
    <name type="scientific">Paenibacillus monticola</name>
    <dbReference type="NCBI Taxonomy" id="2666075"/>
    <lineage>
        <taxon>Bacteria</taxon>
        <taxon>Bacillati</taxon>
        <taxon>Bacillota</taxon>
        <taxon>Bacilli</taxon>
        <taxon>Bacillales</taxon>
        <taxon>Paenibacillaceae</taxon>
        <taxon>Paenibacillus</taxon>
    </lineage>
</organism>
<dbReference type="Proteomes" id="UP000463051">
    <property type="component" value="Unassembled WGS sequence"/>
</dbReference>
<evidence type="ECO:0008006" key="7">
    <source>
        <dbReference type="Google" id="ProtNLM"/>
    </source>
</evidence>
<dbReference type="AlphaFoldDB" id="A0A7X2L314"/>
<reference evidence="5 6" key="1">
    <citation type="submission" date="2019-11" db="EMBL/GenBank/DDBJ databases">
        <title>Paenibacillus monticola sp. nov., a novel PGPR strain isolated from mountain sample in China.</title>
        <authorList>
            <person name="Zhao Q."/>
            <person name="Li H.-P."/>
            <person name="Zhang J.-L."/>
        </authorList>
    </citation>
    <scope>NUCLEOTIDE SEQUENCE [LARGE SCALE GENOMIC DNA]</scope>
    <source>
        <strain evidence="5 6">LC-T2</strain>
    </source>
</reference>
<feature type="repeat" description="TPR" evidence="3">
    <location>
        <begin position="40"/>
        <end position="73"/>
    </location>
</feature>
<comment type="caution">
    <text evidence="5">The sequence shown here is derived from an EMBL/GenBank/DDBJ whole genome shotgun (WGS) entry which is preliminary data.</text>
</comment>
<evidence type="ECO:0000256" key="1">
    <source>
        <dbReference type="ARBA" id="ARBA00022737"/>
    </source>
</evidence>
<dbReference type="Gene3D" id="1.25.40.10">
    <property type="entry name" value="Tetratricopeptide repeat domain"/>
    <property type="match status" value="2"/>
</dbReference>
<accession>A0A7X2L314</accession>
<sequence length="290" mass="34824">MANEASEAAYTMVQQLINWKRYKEAIVEAEQILRLEPEDPNAFALISQIYLLMEEYEKALHWTKETLRREPEHELAWFVRVSVYYETDDEKSFNEALQEAMRIDPYEAHYYFMKANKLNKKGKFKEAKEQLLQALELKPESPLYLAMLSYIEALVGNDAESSRLDRQAIQYDAELPYVLIYLAWAAGYRNDYKLKETYMRSAVRLNPEDKQFQDEYLETLQQSNKLFRIFLWPRKYIRKLKRWQILASWIIAWLLFKPLILLFIVLYVLAHWVTKGVVHVRVFGWRRRNS</sequence>
<dbReference type="Pfam" id="PF12895">
    <property type="entry name" value="ANAPC3"/>
    <property type="match status" value="1"/>
</dbReference>
<name>A0A7X2L314_9BACL</name>